<feature type="domain" description="ZAD" evidence="14">
    <location>
        <begin position="14"/>
        <end position="90"/>
    </location>
</feature>
<dbReference type="PROSITE" id="PS50157">
    <property type="entry name" value="ZINC_FINGER_C2H2_2"/>
    <property type="match status" value="7"/>
</dbReference>
<dbReference type="Pfam" id="PF00096">
    <property type="entry name" value="zf-C2H2"/>
    <property type="match status" value="4"/>
</dbReference>
<feature type="domain" description="C2H2-type" evidence="13">
    <location>
        <begin position="293"/>
        <end position="320"/>
    </location>
</feature>
<evidence type="ECO:0000256" key="6">
    <source>
        <dbReference type="ARBA" id="ARBA00022833"/>
    </source>
</evidence>
<dbReference type="InterPro" id="IPR012934">
    <property type="entry name" value="Znf_AD"/>
</dbReference>
<evidence type="ECO:0000256" key="5">
    <source>
        <dbReference type="ARBA" id="ARBA00022771"/>
    </source>
</evidence>
<feature type="domain" description="C2H2-type" evidence="13">
    <location>
        <begin position="204"/>
        <end position="231"/>
    </location>
</feature>
<dbReference type="GO" id="GO:0003677">
    <property type="term" value="F:DNA binding"/>
    <property type="evidence" value="ECO:0007669"/>
    <property type="project" value="UniProtKB-KW"/>
</dbReference>
<dbReference type="Proteomes" id="UP000792457">
    <property type="component" value="Unassembled WGS sequence"/>
</dbReference>
<dbReference type="InterPro" id="IPR013087">
    <property type="entry name" value="Znf_C2H2_type"/>
</dbReference>
<keyword evidence="4" id="KW-0677">Repeat</keyword>
<protein>
    <submittedName>
        <fullName evidence="15">Uncharacterized protein</fullName>
    </submittedName>
</protein>
<keyword evidence="10" id="KW-0539">Nucleus</keyword>
<comment type="similarity">
    <text evidence="2">Belongs to the krueppel C2H2-type zinc-finger protein family.</text>
</comment>
<evidence type="ECO:0000256" key="11">
    <source>
        <dbReference type="PROSITE-ProRule" id="PRU00042"/>
    </source>
</evidence>
<dbReference type="SUPFAM" id="SSF57716">
    <property type="entry name" value="Glucocorticoid receptor-like (DNA-binding domain)"/>
    <property type="match status" value="1"/>
</dbReference>
<evidence type="ECO:0000256" key="3">
    <source>
        <dbReference type="ARBA" id="ARBA00022723"/>
    </source>
</evidence>
<dbReference type="FunFam" id="3.30.160.60:FF:001009">
    <property type="entry name" value="Zinc finger protein 26"/>
    <property type="match status" value="1"/>
</dbReference>
<keyword evidence="8" id="KW-0238">DNA-binding</keyword>
<dbReference type="PANTHER" id="PTHR24394">
    <property type="entry name" value="ZINC FINGER PROTEIN"/>
    <property type="match status" value="1"/>
</dbReference>
<dbReference type="Pfam" id="PF07776">
    <property type="entry name" value="zf-AD"/>
    <property type="match status" value="1"/>
</dbReference>
<dbReference type="Pfam" id="PF13894">
    <property type="entry name" value="zf-C2H2_4"/>
    <property type="match status" value="1"/>
</dbReference>
<dbReference type="EMBL" id="KZ309951">
    <property type="protein sequence ID" value="KAG8239777.1"/>
    <property type="molecule type" value="Genomic_DNA"/>
</dbReference>
<feature type="domain" description="C2H2-type" evidence="13">
    <location>
        <begin position="265"/>
        <end position="292"/>
    </location>
</feature>
<feature type="binding site" evidence="12">
    <location>
        <position position="63"/>
    </location>
    <ligand>
        <name>Zn(2+)</name>
        <dbReference type="ChEBI" id="CHEBI:29105"/>
    </ligand>
</feature>
<dbReference type="SMART" id="SM00355">
    <property type="entry name" value="ZnF_C2H2"/>
    <property type="match status" value="7"/>
</dbReference>
<proteinExistence type="inferred from homology"/>
<dbReference type="Gene3D" id="3.30.160.60">
    <property type="entry name" value="Classic Zinc Finger"/>
    <property type="match status" value="6"/>
</dbReference>
<dbReference type="AlphaFoldDB" id="A0A8K0KRA2"/>
<evidence type="ECO:0000259" key="13">
    <source>
        <dbReference type="PROSITE" id="PS50157"/>
    </source>
</evidence>
<dbReference type="InterPro" id="IPR036236">
    <property type="entry name" value="Znf_C2H2_sf"/>
</dbReference>
<feature type="domain" description="C2H2-type" evidence="13">
    <location>
        <begin position="349"/>
        <end position="375"/>
    </location>
</feature>
<gene>
    <name evidence="15" type="ORF">J437_LFUL019415</name>
</gene>
<dbReference type="Gene3D" id="3.40.1800.20">
    <property type="match status" value="1"/>
</dbReference>
<evidence type="ECO:0000256" key="7">
    <source>
        <dbReference type="ARBA" id="ARBA00023015"/>
    </source>
</evidence>
<dbReference type="GO" id="GO:0005634">
    <property type="term" value="C:nucleus"/>
    <property type="evidence" value="ECO:0007669"/>
    <property type="project" value="UniProtKB-SubCell"/>
</dbReference>
<reference evidence="15" key="2">
    <citation type="submission" date="2017-10" db="EMBL/GenBank/DDBJ databases">
        <title>Ladona fulva Genome sequencing and assembly.</title>
        <authorList>
            <person name="Murali S."/>
            <person name="Richards S."/>
            <person name="Bandaranaike D."/>
            <person name="Bellair M."/>
            <person name="Blankenburg K."/>
            <person name="Chao H."/>
            <person name="Dinh H."/>
            <person name="Doddapaneni H."/>
            <person name="Dugan-Rocha S."/>
            <person name="Elkadiri S."/>
            <person name="Gnanaolivu R."/>
            <person name="Hernandez B."/>
            <person name="Skinner E."/>
            <person name="Javaid M."/>
            <person name="Lee S."/>
            <person name="Li M."/>
            <person name="Ming W."/>
            <person name="Munidasa M."/>
            <person name="Muniz J."/>
            <person name="Nguyen L."/>
            <person name="Hughes D."/>
            <person name="Osuji N."/>
            <person name="Pu L.-L."/>
            <person name="Puazo M."/>
            <person name="Qu C."/>
            <person name="Quiroz J."/>
            <person name="Raj R."/>
            <person name="Weissenberger G."/>
            <person name="Xin Y."/>
            <person name="Zou X."/>
            <person name="Han Y."/>
            <person name="Worley K."/>
            <person name="Muzny D."/>
            <person name="Gibbs R."/>
        </authorList>
    </citation>
    <scope>NUCLEOTIDE SEQUENCE</scope>
    <source>
        <strain evidence="15">Sampled in the wild</strain>
    </source>
</reference>
<dbReference type="SUPFAM" id="SSF57667">
    <property type="entry name" value="beta-beta-alpha zinc fingers"/>
    <property type="match status" value="4"/>
</dbReference>
<keyword evidence="9" id="KW-0804">Transcription</keyword>
<accession>A0A8K0KRA2</accession>
<reference evidence="15" key="1">
    <citation type="submission" date="2013-04" db="EMBL/GenBank/DDBJ databases">
        <authorList>
            <person name="Qu J."/>
            <person name="Murali S.C."/>
            <person name="Bandaranaike D."/>
            <person name="Bellair M."/>
            <person name="Blankenburg K."/>
            <person name="Chao H."/>
            <person name="Dinh H."/>
            <person name="Doddapaneni H."/>
            <person name="Downs B."/>
            <person name="Dugan-Rocha S."/>
            <person name="Elkadiri S."/>
            <person name="Gnanaolivu R.D."/>
            <person name="Hernandez B."/>
            <person name="Javaid M."/>
            <person name="Jayaseelan J.C."/>
            <person name="Lee S."/>
            <person name="Li M."/>
            <person name="Ming W."/>
            <person name="Munidasa M."/>
            <person name="Muniz J."/>
            <person name="Nguyen L."/>
            <person name="Ongeri F."/>
            <person name="Osuji N."/>
            <person name="Pu L.-L."/>
            <person name="Puazo M."/>
            <person name="Qu C."/>
            <person name="Quiroz J."/>
            <person name="Raj R."/>
            <person name="Weissenberger G."/>
            <person name="Xin Y."/>
            <person name="Zou X."/>
            <person name="Han Y."/>
            <person name="Richards S."/>
            <person name="Worley K."/>
            <person name="Muzny D."/>
            <person name="Gibbs R."/>
        </authorList>
    </citation>
    <scope>NUCLEOTIDE SEQUENCE</scope>
    <source>
        <strain evidence="15">Sampled in the wild</strain>
    </source>
</reference>
<dbReference type="OrthoDB" id="6077919at2759"/>
<dbReference type="SMART" id="SM00868">
    <property type="entry name" value="zf-AD"/>
    <property type="match status" value="1"/>
</dbReference>
<keyword evidence="5 11" id="KW-0863">Zinc-finger</keyword>
<evidence type="ECO:0000259" key="14">
    <source>
        <dbReference type="PROSITE" id="PS51915"/>
    </source>
</evidence>
<sequence length="375" mass="44097">MFLDLNMNETDINVLCRLCLNKSYFYSNIYEGQSSDEILFFEEINYVYDLQISVEDGLPEFICKKCVAMVKEFKLYKRNAHRAQSQLLLLKQKLDSIGIKEEPRYFDNFSFVEDTPGVENMNIAEPQVCIKEEEEIAESVYYGKEFSSGNEEVGFRTEEMPDLLSRTEDIKEKKKFVCDVCEKGFNHKNDFKKHAMTHTNERPNQCPQCGKGFISRYRLNRHLSLHTKHYQCGDCGCTFQRKVEFNKHCKIHLRATAAPAGGKKFLCDKCGKGHDHKNDFKKHVMTHSEERPLHCEECGKGFISRYKLNRHRLVHSGERPFECPECGMRFSRKDHFTNHRRVHSGERPYECEVCRKAYTERSSLRAHMRTHIHMK</sequence>
<keyword evidence="6 12" id="KW-0862">Zinc</keyword>
<keyword evidence="7" id="KW-0805">Transcription regulation</keyword>
<evidence type="ECO:0000256" key="2">
    <source>
        <dbReference type="ARBA" id="ARBA00006991"/>
    </source>
</evidence>
<dbReference type="FunFam" id="3.30.160.60:FF:000710">
    <property type="entry name" value="Zinc finger protein 768"/>
    <property type="match status" value="1"/>
</dbReference>
<name>A0A8K0KRA2_LADFU</name>
<dbReference type="FunFam" id="3.30.160.60:FF:000446">
    <property type="entry name" value="Zinc finger protein"/>
    <property type="match status" value="1"/>
</dbReference>
<evidence type="ECO:0000256" key="8">
    <source>
        <dbReference type="ARBA" id="ARBA00023125"/>
    </source>
</evidence>
<evidence type="ECO:0000256" key="12">
    <source>
        <dbReference type="PROSITE-ProRule" id="PRU01263"/>
    </source>
</evidence>
<keyword evidence="16" id="KW-1185">Reference proteome</keyword>
<dbReference type="GO" id="GO:0008270">
    <property type="term" value="F:zinc ion binding"/>
    <property type="evidence" value="ECO:0007669"/>
    <property type="project" value="UniProtKB-UniRule"/>
</dbReference>
<organism evidence="15 16">
    <name type="scientific">Ladona fulva</name>
    <name type="common">Scarce chaser dragonfly</name>
    <name type="synonym">Libellula fulva</name>
    <dbReference type="NCBI Taxonomy" id="123851"/>
    <lineage>
        <taxon>Eukaryota</taxon>
        <taxon>Metazoa</taxon>
        <taxon>Ecdysozoa</taxon>
        <taxon>Arthropoda</taxon>
        <taxon>Hexapoda</taxon>
        <taxon>Insecta</taxon>
        <taxon>Pterygota</taxon>
        <taxon>Palaeoptera</taxon>
        <taxon>Odonata</taxon>
        <taxon>Epiprocta</taxon>
        <taxon>Anisoptera</taxon>
        <taxon>Libelluloidea</taxon>
        <taxon>Libellulidae</taxon>
        <taxon>Ladona</taxon>
    </lineage>
</organism>
<evidence type="ECO:0000256" key="10">
    <source>
        <dbReference type="ARBA" id="ARBA00023242"/>
    </source>
</evidence>
<evidence type="ECO:0000256" key="4">
    <source>
        <dbReference type="ARBA" id="ARBA00022737"/>
    </source>
</evidence>
<dbReference type="FunFam" id="3.30.160.60:FF:002343">
    <property type="entry name" value="Zinc finger protein 33A"/>
    <property type="match status" value="1"/>
</dbReference>
<feature type="domain" description="C2H2-type" evidence="13">
    <location>
        <begin position="176"/>
        <end position="203"/>
    </location>
</feature>
<dbReference type="FunFam" id="3.30.160.60:FF:000320">
    <property type="entry name" value="Zinc finger protein 777"/>
    <property type="match status" value="1"/>
</dbReference>
<feature type="binding site" evidence="12">
    <location>
        <position position="16"/>
    </location>
    <ligand>
        <name>Zn(2+)</name>
        <dbReference type="ChEBI" id="CHEBI:29105"/>
    </ligand>
</feature>
<evidence type="ECO:0000313" key="15">
    <source>
        <dbReference type="EMBL" id="KAG8239777.1"/>
    </source>
</evidence>
<evidence type="ECO:0000256" key="9">
    <source>
        <dbReference type="ARBA" id="ARBA00023163"/>
    </source>
</evidence>
<feature type="binding site" evidence="12">
    <location>
        <position position="66"/>
    </location>
    <ligand>
        <name>Zn(2+)</name>
        <dbReference type="ChEBI" id="CHEBI:29105"/>
    </ligand>
</feature>
<comment type="subcellular location">
    <subcellularLocation>
        <location evidence="1">Nucleus</location>
    </subcellularLocation>
</comment>
<dbReference type="PROSITE" id="PS51915">
    <property type="entry name" value="ZAD"/>
    <property type="match status" value="1"/>
</dbReference>
<dbReference type="PROSITE" id="PS00028">
    <property type="entry name" value="ZINC_FINGER_C2H2_1"/>
    <property type="match status" value="6"/>
</dbReference>
<dbReference type="PANTHER" id="PTHR24394:SF44">
    <property type="entry name" value="ZINC FINGER PROTEIN 271-LIKE"/>
    <property type="match status" value="1"/>
</dbReference>
<keyword evidence="3 12" id="KW-0479">Metal-binding</keyword>
<evidence type="ECO:0000256" key="1">
    <source>
        <dbReference type="ARBA" id="ARBA00004123"/>
    </source>
</evidence>
<feature type="domain" description="C2H2-type" evidence="13">
    <location>
        <begin position="230"/>
        <end position="257"/>
    </location>
</feature>
<feature type="binding site" evidence="12">
    <location>
        <position position="19"/>
    </location>
    <ligand>
        <name>Zn(2+)</name>
        <dbReference type="ChEBI" id="CHEBI:29105"/>
    </ligand>
</feature>
<dbReference type="GO" id="GO:0000981">
    <property type="term" value="F:DNA-binding transcription factor activity, RNA polymerase II-specific"/>
    <property type="evidence" value="ECO:0007669"/>
    <property type="project" value="TreeGrafter"/>
</dbReference>
<comment type="caution">
    <text evidence="15">The sequence shown here is derived from an EMBL/GenBank/DDBJ whole genome shotgun (WGS) entry which is preliminary data.</text>
</comment>
<evidence type="ECO:0000313" key="16">
    <source>
        <dbReference type="Proteomes" id="UP000792457"/>
    </source>
</evidence>
<feature type="domain" description="C2H2-type" evidence="13">
    <location>
        <begin position="321"/>
        <end position="348"/>
    </location>
</feature>